<keyword evidence="2" id="KW-1185">Reference proteome</keyword>
<protein>
    <submittedName>
        <fullName evidence="1">Uncharacterized protein</fullName>
    </submittedName>
</protein>
<evidence type="ECO:0000313" key="1">
    <source>
        <dbReference type="EMBL" id="SFQ52450.1"/>
    </source>
</evidence>
<dbReference type="OrthoDB" id="6921249at2"/>
<gene>
    <name evidence="1" type="ORF">SAMN05216177_1372</name>
</gene>
<sequence length="75" mass="8279">MNAVELAQVMDMHEALEPFAGFTDWWCGSRQKLFAERAMALGKPLRDLTVGELQDIAAEVSAEMKPFYTSTGAQA</sequence>
<reference evidence="2" key="1">
    <citation type="submission" date="2016-10" db="EMBL/GenBank/DDBJ databases">
        <authorList>
            <person name="Varghese N."/>
            <person name="Submissions S."/>
        </authorList>
    </citation>
    <scope>NUCLEOTIDE SEQUENCE [LARGE SCALE GENOMIC DNA]</scope>
    <source>
        <strain evidence="2">JCM 15604</strain>
    </source>
</reference>
<organism evidence="1 2">
    <name type="scientific">Ectopseudomonas toyotomiensis</name>
    <dbReference type="NCBI Taxonomy" id="554344"/>
    <lineage>
        <taxon>Bacteria</taxon>
        <taxon>Pseudomonadati</taxon>
        <taxon>Pseudomonadota</taxon>
        <taxon>Gammaproteobacteria</taxon>
        <taxon>Pseudomonadales</taxon>
        <taxon>Pseudomonadaceae</taxon>
        <taxon>Ectopseudomonas</taxon>
    </lineage>
</organism>
<evidence type="ECO:0000313" key="2">
    <source>
        <dbReference type="Proteomes" id="UP000182025"/>
    </source>
</evidence>
<accession>A0A1I5Z7L4</accession>
<dbReference type="EMBL" id="FOXK01000037">
    <property type="protein sequence ID" value="SFQ52450.1"/>
    <property type="molecule type" value="Genomic_DNA"/>
</dbReference>
<dbReference type="RefSeq" id="WP_074919352.1">
    <property type="nucleotide sequence ID" value="NZ_FOXK01000037.1"/>
</dbReference>
<dbReference type="AlphaFoldDB" id="A0A1I5Z7L4"/>
<proteinExistence type="predicted"/>
<name>A0A1I5Z7L4_9GAMM</name>
<dbReference type="Proteomes" id="UP000182025">
    <property type="component" value="Unassembled WGS sequence"/>
</dbReference>